<organism evidence="1 2">
    <name type="scientific">Mycena pura</name>
    <dbReference type="NCBI Taxonomy" id="153505"/>
    <lineage>
        <taxon>Eukaryota</taxon>
        <taxon>Fungi</taxon>
        <taxon>Dikarya</taxon>
        <taxon>Basidiomycota</taxon>
        <taxon>Agaricomycotina</taxon>
        <taxon>Agaricomycetes</taxon>
        <taxon>Agaricomycetidae</taxon>
        <taxon>Agaricales</taxon>
        <taxon>Marasmiineae</taxon>
        <taxon>Mycenaceae</taxon>
        <taxon>Mycena</taxon>
    </lineage>
</organism>
<proteinExistence type="predicted"/>
<evidence type="ECO:0000313" key="1">
    <source>
        <dbReference type="EMBL" id="KAJ7198102.1"/>
    </source>
</evidence>
<dbReference type="Proteomes" id="UP001219525">
    <property type="component" value="Unassembled WGS sequence"/>
</dbReference>
<gene>
    <name evidence="1" type="ORF">GGX14DRAFT_573661</name>
</gene>
<evidence type="ECO:0000313" key="2">
    <source>
        <dbReference type="Proteomes" id="UP001219525"/>
    </source>
</evidence>
<dbReference type="AlphaFoldDB" id="A0AAD6V2H3"/>
<accession>A0AAD6V2H3</accession>
<name>A0AAD6V2H3_9AGAR</name>
<comment type="caution">
    <text evidence="1">The sequence shown here is derived from an EMBL/GenBank/DDBJ whole genome shotgun (WGS) entry which is preliminary data.</text>
</comment>
<reference evidence="1" key="1">
    <citation type="submission" date="2023-03" db="EMBL/GenBank/DDBJ databases">
        <title>Massive genome expansion in bonnet fungi (Mycena s.s.) driven by repeated elements and novel gene families across ecological guilds.</title>
        <authorList>
            <consortium name="Lawrence Berkeley National Laboratory"/>
            <person name="Harder C.B."/>
            <person name="Miyauchi S."/>
            <person name="Viragh M."/>
            <person name="Kuo A."/>
            <person name="Thoen E."/>
            <person name="Andreopoulos B."/>
            <person name="Lu D."/>
            <person name="Skrede I."/>
            <person name="Drula E."/>
            <person name="Henrissat B."/>
            <person name="Morin E."/>
            <person name="Kohler A."/>
            <person name="Barry K."/>
            <person name="LaButti K."/>
            <person name="Morin E."/>
            <person name="Salamov A."/>
            <person name="Lipzen A."/>
            <person name="Mereny Z."/>
            <person name="Hegedus B."/>
            <person name="Baldrian P."/>
            <person name="Stursova M."/>
            <person name="Weitz H."/>
            <person name="Taylor A."/>
            <person name="Grigoriev I.V."/>
            <person name="Nagy L.G."/>
            <person name="Martin F."/>
            <person name="Kauserud H."/>
        </authorList>
    </citation>
    <scope>NUCLEOTIDE SEQUENCE</scope>
    <source>
        <strain evidence="1">9144</strain>
    </source>
</reference>
<sequence length="177" mass="19444">MPCWPQARMMLPDSSLPHTQCLQHFRCQPHGAGPNILLGPRRDARTSATLERNIGIEARTLLSASRRCAVRMVCATHALSEITEDHGELANCLAVMDADIAQTIRSVSCNEEIESGRERARTRTRSACRPDLEAQGRCPCPRHTMTSTDQRVLPFSGCCCASNAFEWPFSGRGGACC</sequence>
<protein>
    <submittedName>
        <fullName evidence="1">Uncharacterized protein</fullName>
    </submittedName>
</protein>
<dbReference type="EMBL" id="JARJCW010000074">
    <property type="protein sequence ID" value="KAJ7198102.1"/>
    <property type="molecule type" value="Genomic_DNA"/>
</dbReference>
<keyword evidence="2" id="KW-1185">Reference proteome</keyword>